<evidence type="ECO:0000256" key="1">
    <source>
        <dbReference type="SAM" id="MobiDB-lite"/>
    </source>
</evidence>
<dbReference type="Proteomes" id="UP000185911">
    <property type="component" value="Unassembled WGS sequence"/>
</dbReference>
<name>A0A1Q8YCA0_9BURK</name>
<comment type="caution">
    <text evidence="2">The sequence shown here is derived from an EMBL/GenBank/DDBJ whole genome shotgun (WGS) entry which is preliminary data.</text>
</comment>
<feature type="compositionally biased region" description="Polar residues" evidence="1">
    <location>
        <begin position="1"/>
        <end position="17"/>
    </location>
</feature>
<evidence type="ECO:0000313" key="3">
    <source>
        <dbReference type="Proteomes" id="UP000185911"/>
    </source>
</evidence>
<gene>
    <name evidence="2" type="ORF">BLL52_3049</name>
</gene>
<reference evidence="2 3" key="1">
    <citation type="submission" date="2017-01" db="EMBL/GenBank/DDBJ databases">
        <title>Genome sequence of Rhodoferax antarcticus ANT.BR, a psychrophilic purple nonsulfur bacterium from an Antarctic microbial mat.</title>
        <authorList>
            <person name="Baker J."/>
            <person name="Riester C."/>
            <person name="Skinner B."/>
            <person name="Newell A."/>
            <person name="Swingley W."/>
            <person name="Madigan M."/>
            <person name="Jung D."/>
            <person name="Asao M."/>
            <person name="Chen M."/>
            <person name="Loughlin P."/>
            <person name="Pan H."/>
            <person name="Lin S."/>
            <person name="Li N."/>
            <person name="Shaw J."/>
            <person name="Prado M."/>
            <person name="Sherman C."/>
            <person name="Li X."/>
            <person name="Tang J."/>
            <person name="Blankenship R."/>
            <person name="Zhao T."/>
            <person name="Touchman J."/>
            <person name="Sattley M."/>
        </authorList>
    </citation>
    <scope>NUCLEOTIDE SEQUENCE [LARGE SCALE GENOMIC DNA]</scope>
    <source>
        <strain evidence="2 3">ANT.BR</strain>
    </source>
</reference>
<organism evidence="2 3">
    <name type="scientific">Rhodoferax antarcticus ANT.BR</name>
    <dbReference type="NCBI Taxonomy" id="1111071"/>
    <lineage>
        <taxon>Bacteria</taxon>
        <taxon>Pseudomonadati</taxon>
        <taxon>Pseudomonadota</taxon>
        <taxon>Betaproteobacteria</taxon>
        <taxon>Burkholderiales</taxon>
        <taxon>Comamonadaceae</taxon>
        <taxon>Rhodoferax</taxon>
    </lineage>
</organism>
<protein>
    <submittedName>
        <fullName evidence="2">Uncharacterized protein</fullName>
    </submittedName>
</protein>
<evidence type="ECO:0000313" key="2">
    <source>
        <dbReference type="EMBL" id="OLP05676.1"/>
    </source>
</evidence>
<proteinExistence type="predicted"/>
<dbReference type="EMBL" id="MSYM01000014">
    <property type="protein sequence ID" value="OLP05676.1"/>
    <property type="molecule type" value="Genomic_DNA"/>
</dbReference>
<dbReference type="AlphaFoldDB" id="A0A1Q8YCA0"/>
<keyword evidence="3" id="KW-1185">Reference proteome</keyword>
<sequence>MMNKFLDSQNELTNQSGKAGAVNGSGAAPLTSEQRVKLLNWFMTGHTGEEVANVNKLQPPTTSAPATSIEAQLLNLLMNANPGEPIASTNKTAVTSPAKTEVEMATVFDKWTSLSTGVKFERFRDGFSIDGSRYLDPEGRIVSFGFDAQTGDFTYVVQSGNNQFLLKSGRAGGLNEPIEIGKVEWRGSLWSVVTTTGKKLSGQRLIPLARGFIVARENSGYRYVPGKGMHSFVAPEQFSIATHQNGNVSGTGYLLLERTPEEQFSSNNSLGALLGSVKALGSTLGIGKKEDYALLNLDTKKLVPVNVSMEDNRVQVMSMCRARNFVMAECQRMDSYESLFQPNGMRNMTHYFWRINWFDAGGRPILVSQEGGLTKVAATDLNTAKKAILFERVMGIAAFEAEQGTDGKIAVSAQMGFSKEVKNDIVSFLDSSITEPSKTEK</sequence>
<accession>A0A1Q8YCA0</accession>
<feature type="region of interest" description="Disordered" evidence="1">
    <location>
        <begin position="1"/>
        <end position="27"/>
    </location>
</feature>